<protein>
    <submittedName>
        <fullName evidence="1">N-acetyltransferase GCN5</fullName>
    </submittedName>
</protein>
<keyword evidence="2" id="KW-1185">Reference proteome</keyword>
<evidence type="ECO:0000313" key="2">
    <source>
        <dbReference type="Proteomes" id="UP000197068"/>
    </source>
</evidence>
<dbReference type="EMBL" id="BDQM01000010">
    <property type="protein sequence ID" value="GAW96047.1"/>
    <property type="molecule type" value="Genomic_DNA"/>
</dbReference>
<proteinExistence type="predicted"/>
<dbReference type="Proteomes" id="UP000197068">
    <property type="component" value="Unassembled WGS sequence"/>
</dbReference>
<organism evidence="1 2">
    <name type="scientific">Colwellia marinimaniae</name>
    <dbReference type="NCBI Taxonomy" id="1513592"/>
    <lineage>
        <taxon>Bacteria</taxon>
        <taxon>Pseudomonadati</taxon>
        <taxon>Pseudomonadota</taxon>
        <taxon>Gammaproteobacteria</taxon>
        <taxon>Alteromonadales</taxon>
        <taxon>Colwelliaceae</taxon>
        <taxon>Colwellia</taxon>
    </lineage>
</organism>
<accession>A0ABQ0MUM9</accession>
<dbReference type="Gene3D" id="3.40.630.30">
    <property type="match status" value="1"/>
</dbReference>
<comment type="caution">
    <text evidence="1">The sequence shown here is derived from an EMBL/GenBank/DDBJ whole genome shotgun (WGS) entry which is preliminary data.</text>
</comment>
<dbReference type="InterPro" id="IPR016181">
    <property type="entry name" value="Acyl_CoA_acyltransferase"/>
</dbReference>
<name>A0ABQ0MUM9_9GAMM</name>
<dbReference type="SUPFAM" id="SSF55729">
    <property type="entry name" value="Acyl-CoA N-acyltransferases (Nat)"/>
    <property type="match status" value="1"/>
</dbReference>
<reference evidence="1 2" key="1">
    <citation type="submission" date="2017-06" db="EMBL/GenBank/DDBJ databases">
        <title>Whole Genome Sequences of Colwellia marinimaniae MTCD1.</title>
        <authorList>
            <person name="Kusumoto H."/>
            <person name="Inoue M."/>
            <person name="Tanikawa K."/>
            <person name="Maeji H."/>
            <person name="Cameron J.H."/>
            <person name="Bartlett D.H."/>
        </authorList>
    </citation>
    <scope>NUCLEOTIDE SEQUENCE [LARGE SCALE GENOMIC DNA]</scope>
    <source>
        <strain evidence="1 2">MTCD1</strain>
    </source>
</reference>
<sequence>MSETESVENSIDENLDQNVNIRATYLSAHELKLAASLLYQAYHDDPVFLEIFNSDKEDYEQRLRGAIREELNAFWQAKQPMIGLYLGESMVGVACINSPDETLATDRFWHWRLKMLLNAGYFSTKQMMKKEQIVLAAVPLKVFHFLSFIAVHPLHQQHGFGHYLMAAVNTVLDEHPDSEGVAVYATSEKFKEFFKHVDYQTVKEVSVGNVCGAVMVHYRDKVE</sequence>
<evidence type="ECO:0000313" key="1">
    <source>
        <dbReference type="EMBL" id="GAW96047.1"/>
    </source>
</evidence>
<dbReference type="RefSeq" id="WP_057181538.1">
    <property type="nucleotide sequence ID" value="NZ_BDQM01000010.1"/>
</dbReference>
<gene>
    <name evidence="1" type="ORF">MTCD1_01654</name>
</gene>